<protein>
    <submittedName>
        <fullName evidence="2">Uncharacterized protein</fullName>
    </submittedName>
</protein>
<dbReference type="AlphaFoldDB" id="A0A7S0GL44"/>
<proteinExistence type="predicted"/>
<reference evidence="2" key="1">
    <citation type="submission" date="2021-01" db="EMBL/GenBank/DDBJ databases">
        <authorList>
            <person name="Corre E."/>
            <person name="Pelletier E."/>
            <person name="Niang G."/>
            <person name="Scheremetjew M."/>
            <person name="Finn R."/>
            <person name="Kale V."/>
            <person name="Holt S."/>
            <person name="Cochrane G."/>
            <person name="Meng A."/>
            <person name="Brown T."/>
            <person name="Cohen L."/>
        </authorList>
    </citation>
    <scope>NUCLEOTIDE SEQUENCE</scope>
    <source>
        <strain evidence="2">CCAP1064/1</strain>
    </source>
</reference>
<organism evidence="2">
    <name type="scientific">Proboscia inermis</name>
    <dbReference type="NCBI Taxonomy" id="420281"/>
    <lineage>
        <taxon>Eukaryota</taxon>
        <taxon>Sar</taxon>
        <taxon>Stramenopiles</taxon>
        <taxon>Ochrophyta</taxon>
        <taxon>Bacillariophyta</taxon>
        <taxon>Coscinodiscophyceae</taxon>
        <taxon>Rhizosoleniophycidae</taxon>
        <taxon>Rhizosoleniales</taxon>
        <taxon>Rhizosoleniaceae</taxon>
        <taxon>Proboscia</taxon>
    </lineage>
</organism>
<name>A0A7S0GL44_9STRA</name>
<accession>A0A7S0GL44</accession>
<feature type="region of interest" description="Disordered" evidence="1">
    <location>
        <begin position="66"/>
        <end position="88"/>
    </location>
</feature>
<dbReference type="EMBL" id="HBEL01049169">
    <property type="protein sequence ID" value="CAD8426580.1"/>
    <property type="molecule type" value="Transcribed_RNA"/>
</dbReference>
<evidence type="ECO:0000313" key="2">
    <source>
        <dbReference type="EMBL" id="CAD8426580.1"/>
    </source>
</evidence>
<sequence length="210" mass="23571">MGRVRLVPGGAQCGGRRNAAPHWFRAAGGGLWTPPSREGTGGQTGACLFRRREHVLSGRVGVNWMARGGEGDRRTPVSENPSPPPHTHPIINTFIVQNHRTFFSFVGCVMDQIQEMRHYQWSASQRAPAFGLFRTTRKHIRRFIPRFSKSIPGVPELRVVMEGKRGEGVAKKNNPLGKKSLYMRVHCAHTNLVVGRTKPHFFLNTRDICL</sequence>
<gene>
    <name evidence="2" type="ORF">PINE0816_LOCUS22744</name>
</gene>
<evidence type="ECO:0000256" key="1">
    <source>
        <dbReference type="SAM" id="MobiDB-lite"/>
    </source>
</evidence>